<feature type="short sequence motif" description="DGA/G" evidence="2">
    <location>
        <begin position="139"/>
        <end position="141"/>
    </location>
</feature>
<evidence type="ECO:0000313" key="4">
    <source>
        <dbReference type="Proteomes" id="UP000095282"/>
    </source>
</evidence>
<proteinExistence type="predicted"/>
<comment type="caution">
    <text evidence="2">Lacks conserved residue(s) required for the propagation of feature annotation.</text>
</comment>
<name>A0A1I7U769_9PELO</name>
<dbReference type="Proteomes" id="UP000095282">
    <property type="component" value="Unplaced"/>
</dbReference>
<dbReference type="PANTHER" id="PTHR12406:SF38">
    <property type="entry name" value="PNPLA DOMAIN-CONTAINING PROTEIN"/>
    <property type="match status" value="1"/>
</dbReference>
<dbReference type="AlphaFoldDB" id="A0A1I7U769"/>
<organism evidence="4 5">
    <name type="scientific">Caenorhabditis tropicalis</name>
    <dbReference type="NCBI Taxonomy" id="1561998"/>
    <lineage>
        <taxon>Eukaryota</taxon>
        <taxon>Metazoa</taxon>
        <taxon>Ecdysozoa</taxon>
        <taxon>Nematoda</taxon>
        <taxon>Chromadorea</taxon>
        <taxon>Rhabditida</taxon>
        <taxon>Rhabditina</taxon>
        <taxon>Rhabditomorpha</taxon>
        <taxon>Rhabditoidea</taxon>
        <taxon>Rhabditidae</taxon>
        <taxon>Peloderinae</taxon>
        <taxon>Caenorhabditis</taxon>
    </lineage>
</organism>
<evidence type="ECO:0000259" key="3">
    <source>
        <dbReference type="PROSITE" id="PS51635"/>
    </source>
</evidence>
<dbReference type="InterPro" id="IPR002641">
    <property type="entry name" value="PNPLA_dom"/>
</dbReference>
<dbReference type="GO" id="GO:0019433">
    <property type="term" value="P:triglyceride catabolic process"/>
    <property type="evidence" value="ECO:0007669"/>
    <property type="project" value="TreeGrafter"/>
</dbReference>
<dbReference type="Gene3D" id="3.40.1090.10">
    <property type="entry name" value="Cytosolic phospholipase A2 catalytic domain"/>
    <property type="match status" value="1"/>
</dbReference>
<dbReference type="Pfam" id="PF01734">
    <property type="entry name" value="Patatin"/>
    <property type="match status" value="1"/>
</dbReference>
<evidence type="ECO:0000313" key="5">
    <source>
        <dbReference type="WBParaSite" id="Csp11.Scaffold629.g15559.t1"/>
    </source>
</evidence>
<dbReference type="InterPro" id="IPR033562">
    <property type="entry name" value="PLPL"/>
</dbReference>
<keyword evidence="4" id="KW-1185">Reference proteome</keyword>
<reference evidence="5" key="1">
    <citation type="submission" date="2016-11" db="UniProtKB">
        <authorList>
            <consortium name="WormBaseParasite"/>
        </authorList>
    </citation>
    <scope>IDENTIFICATION</scope>
</reference>
<evidence type="ECO:0000256" key="1">
    <source>
        <dbReference type="ARBA" id="ARBA00023098"/>
    </source>
</evidence>
<protein>
    <submittedName>
        <fullName evidence="5">PNPLA domain-containing protein</fullName>
    </submittedName>
</protein>
<feature type="domain" description="PNPLA" evidence="3">
    <location>
        <begin position="1"/>
        <end position="152"/>
    </location>
</feature>
<feature type="short sequence motif" description="GXSXG" evidence="2">
    <location>
        <begin position="15"/>
        <end position="19"/>
    </location>
</feature>
<dbReference type="GO" id="GO:0004806">
    <property type="term" value="F:triacylglycerol lipase activity"/>
    <property type="evidence" value="ECO:0007669"/>
    <property type="project" value="TreeGrafter"/>
</dbReference>
<sequence>MQEKEVGSKIDRVAGASAGSLVAAVVVLAPEKLDSAIETLYSMADQVHAQPFGAMTSGYYLNDQLVKIIDEFLPKRIDNAQGKLHISVTKRRKWENVLINKFENRDHLISCLLASCYIPMYSTGYRGVPPKINEEECIDGGITNNLPIFPDVPTITCSPFSSQADICPYDPSTWNVMLGKQSFKASGQNLFRGIRALFPPNRHILKEYYDMGYNDADLFIRKEK</sequence>
<accession>A0A1I7U769</accession>
<feature type="active site" description="Nucleophile" evidence="2">
    <location>
        <position position="17"/>
    </location>
</feature>
<keyword evidence="2" id="KW-0442">Lipid degradation</keyword>
<keyword evidence="1 2" id="KW-0443">Lipid metabolism</keyword>
<dbReference type="InterPro" id="IPR016035">
    <property type="entry name" value="Acyl_Trfase/lysoPLipase"/>
</dbReference>
<dbReference type="PROSITE" id="PS51635">
    <property type="entry name" value="PNPLA"/>
    <property type="match status" value="1"/>
</dbReference>
<dbReference type="GO" id="GO:0005811">
    <property type="term" value="C:lipid droplet"/>
    <property type="evidence" value="ECO:0007669"/>
    <property type="project" value="TreeGrafter"/>
</dbReference>
<dbReference type="STRING" id="1561998.A0A1I7U769"/>
<feature type="active site" description="Proton acceptor" evidence="2">
    <location>
        <position position="139"/>
    </location>
</feature>
<dbReference type="PANTHER" id="PTHR12406">
    <property type="entry name" value="CALCIUM-INDEPENDENT PHOSPHOLIPASE A2 IPLA2 -RELATED"/>
    <property type="match status" value="1"/>
</dbReference>
<dbReference type="GO" id="GO:0016020">
    <property type="term" value="C:membrane"/>
    <property type="evidence" value="ECO:0007669"/>
    <property type="project" value="TreeGrafter"/>
</dbReference>
<evidence type="ECO:0000256" key="2">
    <source>
        <dbReference type="PROSITE-ProRule" id="PRU01161"/>
    </source>
</evidence>
<dbReference type="eggNOG" id="KOG3773">
    <property type="taxonomic scope" value="Eukaryota"/>
</dbReference>
<keyword evidence="2" id="KW-0378">Hydrolase</keyword>
<dbReference type="GO" id="GO:0055088">
    <property type="term" value="P:lipid homeostasis"/>
    <property type="evidence" value="ECO:0007669"/>
    <property type="project" value="TreeGrafter"/>
</dbReference>
<dbReference type="SUPFAM" id="SSF52151">
    <property type="entry name" value="FabD/lysophospholipase-like"/>
    <property type="match status" value="1"/>
</dbReference>
<dbReference type="WBParaSite" id="Csp11.Scaffold629.g15559.t1">
    <property type="protein sequence ID" value="Csp11.Scaffold629.g15559.t1"/>
    <property type="gene ID" value="Csp11.Scaffold629.g15559"/>
</dbReference>
<dbReference type="GO" id="GO:0005737">
    <property type="term" value="C:cytoplasm"/>
    <property type="evidence" value="ECO:0007669"/>
    <property type="project" value="TreeGrafter"/>
</dbReference>